<organism evidence="2 3">
    <name type="scientific">Phaeomoniella chlamydospora</name>
    <name type="common">Phaeoacremonium chlamydosporum</name>
    <dbReference type="NCBI Taxonomy" id="158046"/>
    <lineage>
        <taxon>Eukaryota</taxon>
        <taxon>Fungi</taxon>
        <taxon>Dikarya</taxon>
        <taxon>Ascomycota</taxon>
        <taxon>Pezizomycotina</taxon>
        <taxon>Eurotiomycetes</taxon>
        <taxon>Chaetothyriomycetidae</taxon>
        <taxon>Phaeomoniellales</taxon>
        <taxon>Phaeomoniellaceae</taxon>
        <taxon>Phaeomoniella</taxon>
    </lineage>
</organism>
<sequence>MATLSLRTDAHLLIESDRPDAQIEQAMASESTAAEKLHLVGDQSFDKREPDAEDSSTRTTTSILDLPPEILGTILDHLLGHMAPVSAIHSSTTPQLSKGIASVMRHPRRKALSDIALVSRAWRQPVQERIYRHIKLKGTVSGLLDSMEWFQKCQHLAEYVRHIEVWIPVWGDRTAVVARPEEDAHMGRNIQAARQFDGGIITPDILAGTLAFKLSAFNATLSEIFHHVGAFFPRARIFTLEGGHCKKSKLVDTFAAWQRLGTLEALPGIRTFVMKGTWNLMREPSRWRLFEHALPNLQEWHCAYARPQFEAYATMNDIISNYALSNIRHLNINLEGFYSKDPTLTSSHATHRAPFHLCHELGKITARLESIVFGGKVCSAFFMTALNVARRPGITPNLTSVDLGVKNCCRPRSHSGEDTGDSVVGDSATITSSSFITAFDNMVTAATFSLSCFPHLNYLRIRFIDLDSACPLLNPYFQMAGGKCNGLWNEEILEILSQFRPGVYYEELDEGIYAQARKGETALAAIYPRTRPKSIKTSSYRLLTDTRM</sequence>
<evidence type="ECO:0000313" key="2">
    <source>
        <dbReference type="EMBL" id="KKY17975.1"/>
    </source>
</evidence>
<name>A0A0G2GM89_PHACM</name>
<keyword evidence="3" id="KW-1185">Reference proteome</keyword>
<dbReference type="Proteomes" id="UP000053317">
    <property type="component" value="Unassembled WGS sequence"/>
</dbReference>
<reference evidence="2 3" key="1">
    <citation type="submission" date="2015-05" db="EMBL/GenBank/DDBJ databases">
        <title>Distinctive expansion of gene families associated with plant cell wall degradation and secondary metabolism in the genomes of grapevine trunk pathogens.</title>
        <authorList>
            <person name="Lawrence D.P."/>
            <person name="Travadon R."/>
            <person name="Rolshausen P.E."/>
            <person name="Baumgartner K."/>
        </authorList>
    </citation>
    <scope>NUCLEOTIDE SEQUENCE [LARGE SCALE GENOMIC DNA]</scope>
    <source>
        <strain evidence="2">UCRPC4</strain>
    </source>
</reference>
<dbReference type="EMBL" id="LCWF01000133">
    <property type="protein sequence ID" value="KKY17975.1"/>
    <property type="molecule type" value="Genomic_DNA"/>
</dbReference>
<comment type="caution">
    <text evidence="2">The sequence shown here is derived from an EMBL/GenBank/DDBJ whole genome shotgun (WGS) entry which is preliminary data.</text>
</comment>
<protein>
    <submittedName>
        <fullName evidence="2">Uncharacterized protein</fullName>
    </submittedName>
</protein>
<dbReference type="OrthoDB" id="5281682at2759"/>
<gene>
    <name evidence="2" type="ORF">UCRPC4_g05178</name>
</gene>
<proteinExistence type="predicted"/>
<evidence type="ECO:0000256" key="1">
    <source>
        <dbReference type="SAM" id="MobiDB-lite"/>
    </source>
</evidence>
<dbReference type="AlphaFoldDB" id="A0A0G2GM89"/>
<reference evidence="2 3" key="2">
    <citation type="submission" date="2015-05" db="EMBL/GenBank/DDBJ databases">
        <authorList>
            <person name="Morales-Cruz A."/>
            <person name="Amrine K.C."/>
            <person name="Cantu D."/>
        </authorList>
    </citation>
    <scope>NUCLEOTIDE SEQUENCE [LARGE SCALE GENOMIC DNA]</scope>
    <source>
        <strain evidence="2">UCRPC4</strain>
    </source>
</reference>
<accession>A0A0G2GM89</accession>
<evidence type="ECO:0000313" key="3">
    <source>
        <dbReference type="Proteomes" id="UP000053317"/>
    </source>
</evidence>
<feature type="compositionally biased region" description="Basic and acidic residues" evidence="1">
    <location>
        <begin position="40"/>
        <end position="50"/>
    </location>
</feature>
<feature type="region of interest" description="Disordered" evidence="1">
    <location>
        <begin position="40"/>
        <end position="60"/>
    </location>
</feature>